<dbReference type="VEuPathDB" id="FungiDB:PV09_03500"/>
<dbReference type="InterPro" id="IPR046464">
    <property type="entry name" value="SWI-SNF_Ssr4_C"/>
</dbReference>
<dbReference type="STRING" id="253628.A0A0D2B2V3"/>
<protein>
    <recommendedName>
        <fullName evidence="6">DUF1750-domain-containing protein</fullName>
    </recommendedName>
</protein>
<dbReference type="GO" id="GO:0006338">
    <property type="term" value="P:chromatin remodeling"/>
    <property type="evidence" value="ECO:0007669"/>
    <property type="project" value="InterPro"/>
</dbReference>
<gene>
    <name evidence="4" type="ORF">PV09_03500</name>
</gene>
<dbReference type="RefSeq" id="XP_016215498.1">
    <property type="nucleotide sequence ID" value="XM_016356705.1"/>
</dbReference>
<dbReference type="Pfam" id="PF08549">
    <property type="entry name" value="SWI-SNF_Ssr4_N"/>
    <property type="match status" value="1"/>
</dbReference>
<feature type="compositionally biased region" description="Polar residues" evidence="1">
    <location>
        <begin position="462"/>
        <end position="471"/>
    </location>
</feature>
<dbReference type="Pfam" id="PF20497">
    <property type="entry name" value="SWI-SNF_Ssr4_C"/>
    <property type="match status" value="2"/>
</dbReference>
<organism evidence="4 5">
    <name type="scientific">Verruconis gallopava</name>
    <dbReference type="NCBI Taxonomy" id="253628"/>
    <lineage>
        <taxon>Eukaryota</taxon>
        <taxon>Fungi</taxon>
        <taxon>Dikarya</taxon>
        <taxon>Ascomycota</taxon>
        <taxon>Pezizomycotina</taxon>
        <taxon>Dothideomycetes</taxon>
        <taxon>Pleosporomycetidae</taxon>
        <taxon>Venturiales</taxon>
        <taxon>Sympoventuriaceae</taxon>
        <taxon>Verruconis</taxon>
    </lineage>
</organism>
<dbReference type="HOGENOM" id="CLU_013398_0_0_1"/>
<feature type="compositionally biased region" description="Acidic residues" evidence="1">
    <location>
        <begin position="693"/>
        <end position="705"/>
    </location>
</feature>
<feature type="region of interest" description="Disordered" evidence="1">
    <location>
        <begin position="580"/>
        <end position="714"/>
    </location>
</feature>
<proteinExistence type="predicted"/>
<feature type="domain" description="SWI/SNF and RSC complexes subunit Ssr4 C-terminal" evidence="3">
    <location>
        <begin position="269"/>
        <end position="418"/>
    </location>
</feature>
<evidence type="ECO:0000256" key="1">
    <source>
        <dbReference type="SAM" id="MobiDB-lite"/>
    </source>
</evidence>
<dbReference type="EMBL" id="KN847537">
    <property type="protein sequence ID" value="KIW05629.1"/>
    <property type="molecule type" value="Genomic_DNA"/>
</dbReference>
<keyword evidence="5" id="KW-1185">Reference proteome</keyword>
<evidence type="ECO:0000259" key="3">
    <source>
        <dbReference type="Pfam" id="PF20497"/>
    </source>
</evidence>
<feature type="region of interest" description="Disordered" evidence="1">
    <location>
        <begin position="456"/>
        <end position="545"/>
    </location>
</feature>
<dbReference type="InParanoid" id="A0A0D2B2V3"/>
<feature type="compositionally biased region" description="Polar residues" evidence="1">
    <location>
        <begin position="649"/>
        <end position="659"/>
    </location>
</feature>
<evidence type="ECO:0000259" key="2">
    <source>
        <dbReference type="Pfam" id="PF08549"/>
    </source>
</evidence>
<sequence>MQAMQHPQDPSFMVHNHLLPHLHLMSTYQFPLMQRVGLPQVLQNLLQAPQIVREMKPMAWTYLQPPQDGTMFLTWQPPRMGNTFATDGYIWLDQEMTYRQNISGYVLEILVHRAGYVLNHEHVASHQRMRYHIIDKDPSLPAIDPTLWLVHYSAADPEYRRPANQFPIAPQIQKLMQERLFLEQQGAVLQRKEFMLVDRSNWPTVSTNTGVQPRQMHPAYQQNPMMARQPPQQVYPQPQLHQPPNKRAKIDRAVAQAIQKNEIPDIIFEEDTEFGDYFDTLTPAEISKMRYKQHHEWMEEIFSSVYSLSQIVPEDLGLGLTGSLKELTDGILAPPDASGVLGSLDPSKGGTDRTMATQQNGYKKLSAEKMEEFEKRIAQFVEKGKADIQAMKQRHAETVAQFNKSKTYMRAERKLRDLSGTSDADAIVKDVETNLGAKILESKRKVCIEEGGLEKEDKTRVAPTTNGTEPSSNKEETASSNGGFGGNGSSNGNGMFETGDNSAAGLLEEFGGGSYTNSPAARISTPGISQPPSGIQTPGATASAPTSEFMRQAGGEAANRTAQNQDDTGLDLLEGMDMDVDMTGLGGAEGDSSKPAGGEDDWVLVNDSANQQQETSAAQPKSASPPTQAEPRQAPASTAANPEPVSTLAEAQTSTNTPNEAGGMFDSADFGGALEGLDTAGDALADFETGTGGEDDLGLDLDGGEFDGAFGGHQ</sequence>
<feature type="compositionally biased region" description="Gly residues" evidence="1">
    <location>
        <begin position="482"/>
        <end position="491"/>
    </location>
</feature>
<dbReference type="InterPro" id="IPR013859">
    <property type="entry name" value="Ssr4_N"/>
</dbReference>
<reference evidence="4 5" key="1">
    <citation type="submission" date="2015-01" db="EMBL/GenBank/DDBJ databases">
        <title>The Genome Sequence of Ochroconis gallopava CBS43764.</title>
        <authorList>
            <consortium name="The Broad Institute Genomics Platform"/>
            <person name="Cuomo C."/>
            <person name="de Hoog S."/>
            <person name="Gorbushina A."/>
            <person name="Stielow B."/>
            <person name="Teixiera M."/>
            <person name="Abouelleil A."/>
            <person name="Chapman S.B."/>
            <person name="Priest M."/>
            <person name="Young S.K."/>
            <person name="Wortman J."/>
            <person name="Nusbaum C."/>
            <person name="Birren B."/>
        </authorList>
    </citation>
    <scope>NUCLEOTIDE SEQUENCE [LARGE SCALE GENOMIC DNA]</scope>
    <source>
        <strain evidence="4 5">CBS 43764</strain>
    </source>
</reference>
<feature type="compositionally biased region" description="Polar residues" evidence="1">
    <location>
        <begin position="526"/>
        <end position="545"/>
    </location>
</feature>
<evidence type="ECO:0008006" key="6">
    <source>
        <dbReference type="Google" id="ProtNLM"/>
    </source>
</evidence>
<dbReference type="OrthoDB" id="5321006at2759"/>
<feature type="compositionally biased region" description="Polar residues" evidence="1">
    <location>
        <begin position="607"/>
        <end position="627"/>
    </location>
</feature>
<feature type="domain" description="SWI/SNF and RSC complexes subunit Ssr4 N-terminal" evidence="2">
    <location>
        <begin position="8"/>
        <end position="219"/>
    </location>
</feature>
<dbReference type="GeneID" id="27311473"/>
<accession>A0A0D2B2V3</accession>
<name>A0A0D2B2V3_9PEZI</name>
<dbReference type="Proteomes" id="UP000053259">
    <property type="component" value="Unassembled WGS sequence"/>
</dbReference>
<evidence type="ECO:0000313" key="4">
    <source>
        <dbReference type="EMBL" id="KIW05629.1"/>
    </source>
</evidence>
<evidence type="ECO:0000313" key="5">
    <source>
        <dbReference type="Proteomes" id="UP000053259"/>
    </source>
</evidence>
<feature type="domain" description="SWI/SNF and RSC complexes subunit Ssr4 C-terminal" evidence="3">
    <location>
        <begin position="422"/>
        <end position="713"/>
    </location>
</feature>
<dbReference type="AlphaFoldDB" id="A0A0D2B2V3"/>